<dbReference type="Pfam" id="PF25417">
    <property type="entry name" value="DUF7889"/>
    <property type="match status" value="1"/>
</dbReference>
<feature type="transmembrane region" description="Helical" evidence="14">
    <location>
        <begin position="1571"/>
        <end position="1589"/>
    </location>
</feature>
<dbReference type="InterPro" id="IPR011016">
    <property type="entry name" value="Znf_RING-CH"/>
</dbReference>
<feature type="transmembrane region" description="Helical" evidence="14">
    <location>
        <begin position="1140"/>
        <end position="1166"/>
    </location>
</feature>
<feature type="transmembrane region" description="Helical" evidence="14">
    <location>
        <begin position="294"/>
        <end position="311"/>
    </location>
</feature>
<dbReference type="GO" id="GO:0008270">
    <property type="term" value="F:zinc ion binding"/>
    <property type="evidence" value="ECO:0007669"/>
    <property type="project" value="UniProtKB-KW"/>
</dbReference>
<gene>
    <name evidence="16" type="ORF">PHISCL_02502</name>
</gene>
<feature type="region of interest" description="Disordered" evidence="13">
    <location>
        <begin position="1"/>
        <end position="34"/>
    </location>
</feature>
<dbReference type="PANTHER" id="PTHR13145">
    <property type="entry name" value="SSM4 PROTEIN"/>
    <property type="match status" value="1"/>
</dbReference>
<evidence type="ECO:0000256" key="6">
    <source>
        <dbReference type="ARBA" id="ARBA00022692"/>
    </source>
</evidence>
<dbReference type="InterPro" id="IPR057211">
    <property type="entry name" value="DUF7889"/>
</dbReference>
<dbReference type="PANTHER" id="PTHR13145:SF0">
    <property type="entry name" value="E3 UBIQUITIN-PROTEIN LIGASE MARCHF6"/>
    <property type="match status" value="1"/>
</dbReference>
<feature type="transmembrane region" description="Helical" evidence="14">
    <location>
        <begin position="749"/>
        <end position="769"/>
    </location>
</feature>
<feature type="region of interest" description="Disordered" evidence="13">
    <location>
        <begin position="504"/>
        <end position="650"/>
    </location>
</feature>
<organism evidence="16 17">
    <name type="scientific">Aspergillus sclerotialis</name>
    <dbReference type="NCBI Taxonomy" id="2070753"/>
    <lineage>
        <taxon>Eukaryota</taxon>
        <taxon>Fungi</taxon>
        <taxon>Dikarya</taxon>
        <taxon>Ascomycota</taxon>
        <taxon>Pezizomycotina</taxon>
        <taxon>Eurotiomycetes</taxon>
        <taxon>Eurotiomycetidae</taxon>
        <taxon>Eurotiales</taxon>
        <taxon>Aspergillaceae</taxon>
        <taxon>Aspergillus</taxon>
        <taxon>Aspergillus subgen. Polypaecilum</taxon>
    </lineage>
</organism>
<dbReference type="CDD" id="cd16702">
    <property type="entry name" value="RING_CH-C4HC3_MARCH6"/>
    <property type="match status" value="1"/>
</dbReference>
<dbReference type="OrthoDB" id="1108038at2759"/>
<sequence length="1631" mass="181027">MELADSQPHLRGASTPLPDLMNDPAYATNHDRKERNLEDPDTCRICRGEGSEEEQLFYPCKCSGSIKFVHQACLVEWLSHSQKKYCELCKTPFRFTKLYDPNMPRELPLPLFMKQVMVHSFRTVVTWLRFGLVAFVWLVWLPWSMRAIWRALFWLADGRWPTAISQNGVARDFTQLMFNESSIGATATSGSMASASTATRSPTTDMSSMPSPAPSIFSFPAGEPLMLTLVKKAISTLFLPGLSSTDAATDSNLASSVAGSSRQRQPSWLSDVKFLNSLTPSPTFNNILIDTLEGQLITLLVVISFILVFLIREWVVQQQPMANIADGEREAAVQLIANDPQDQPGDVPQAEVQAPPLQEDHHIEATDENIDNISDHEDGGFPESHSAMSEASTEFDNFRIENLNESTTFSETNGNGGESSGHFSDQASAHVDRVWPGVEIFRELWTRANGDPEEVLRIVREDGRQEELGWIVLAMTRLQMQRNGWPQPSAGNAQLAAEDLSPSHINTASTTDETFGGLNGDAGAVSEHIAEPGSQGPFESSSSTSIDRSWGTSGLPNTNTDENMRPATPHYDFSFNFPDPAPNTVNPFETQPTRQSQAPVQSNHQGDQSTSTNIPDTNNTLDENPDSSGNAQQSLQTGQPAPQPPKNLTDQLFDWFWGDITPAGLEHERVQNDEEHIVEDPAQEAPFVPVQNNRREGEGQDGQRMGAVALDAGLDANDADAIEEGDDLEGILELIGMQGPIFGLLQNGVFSALLISFTVAIGIWLPYLWGKIALVLLANPVQLMLGVPMTAVSIIADVTLDTLIGSLGYVMYWASLLCKVLVSPFHGLIPLGSWMPQTRSVTSASLSLIDASSHRLKQVAGAFFIFHESDVPVFSVLSHQALKMHEARISGLFRSVFAVCKFVLHDFPLRIISLGLRGALAFDYKAAGLTSVLVEVRDQVYGFVNTLYSSIAKAKFIHSGGVKTSSMSLPADADLAVWNTKDRVIAIIMGYVLVSILGLLYLRITGLLSGLNRGQRIEGIIAEVLRQAGGVMKVILIIGIEMIAFPLYCGSLLDVALLPLFDGATIASRIEFTSSSPLTSLFVHWFIGTCYMFHFALFVSMCRKIMRSGVLYFIRDPDDPTFHPVRDVLERNVTTQLRKIAFSALVYGALVIICLGGVVWGLHYAFDSVLPIHWSATIPVLEFPVDLLFYNFVMPLAIRSIKPSEGLHSLYDWWFHKCARYLRLSNFFFGDTERWLDEEGYHVRGTWWDVLSWKKGDVENPITSEEQLSNTREGVYFMRDGKYVRAPASDQVRIPKGSRVFLEVTEDNKRVDGAPDSGNGLHGRNSDMFTKVYIPPYFRTRIASFILLIWVFAAISGVGITIIPLVIGRKLMSSYFPETVPLNDIYAFSTGLCIVGGGVYVVLNSRTSLAMVRDYLHPYLQSPWEAFVGIANVILNGCRLAYVIGAFGVLLPSLFALTMELYVLVPLHTYFGGTQAHVIHFVQDWTLGVLYVQMAVKFVLWDSTSRPAIALQSIFRDSWLRPNARVATRALVLPVLLLAVVAMIVPLSFGFVLNSTIFSSNLDVHLKIYRYTYPVTLAICLLVWSIYMVRRRVEIWRVNIRDDVYLIGERLHNFSEKRAKDVGVPRRVITG</sequence>
<feature type="transmembrane region" description="Helical" evidence="14">
    <location>
        <begin position="1034"/>
        <end position="1061"/>
    </location>
</feature>
<dbReference type="InterPro" id="IPR056521">
    <property type="entry name" value="MARCHF6-like_C"/>
</dbReference>
<feature type="compositionally biased region" description="Polar residues" evidence="13">
    <location>
        <begin position="537"/>
        <end position="561"/>
    </location>
</feature>
<feature type="transmembrane region" description="Helical" evidence="14">
    <location>
        <begin position="1385"/>
        <end position="1403"/>
    </location>
</feature>
<evidence type="ECO:0000256" key="12">
    <source>
        <dbReference type="ARBA" id="ARBA00023136"/>
    </source>
</evidence>
<dbReference type="SUPFAM" id="SSF57850">
    <property type="entry name" value="RING/U-box"/>
    <property type="match status" value="1"/>
</dbReference>
<keyword evidence="12 14" id="KW-0472">Membrane</keyword>
<evidence type="ECO:0000256" key="1">
    <source>
        <dbReference type="ARBA" id="ARBA00000900"/>
    </source>
</evidence>
<evidence type="ECO:0000256" key="3">
    <source>
        <dbReference type="ARBA" id="ARBA00004906"/>
    </source>
</evidence>
<keyword evidence="9" id="KW-0833">Ubl conjugation pathway</keyword>
<dbReference type="Proteomes" id="UP000266188">
    <property type="component" value="Unassembled WGS sequence"/>
</dbReference>
<evidence type="ECO:0000256" key="10">
    <source>
        <dbReference type="ARBA" id="ARBA00022833"/>
    </source>
</evidence>
<dbReference type="GO" id="GO:0036503">
    <property type="term" value="P:ERAD pathway"/>
    <property type="evidence" value="ECO:0007669"/>
    <property type="project" value="TreeGrafter"/>
</dbReference>
<keyword evidence="8" id="KW-0863">Zinc-finger</keyword>
<comment type="catalytic activity">
    <reaction evidence="1">
        <text>S-ubiquitinyl-[E2 ubiquitin-conjugating enzyme]-L-cysteine + [acceptor protein]-L-lysine = [E2 ubiquitin-conjugating enzyme]-L-cysteine + N(6)-ubiquitinyl-[acceptor protein]-L-lysine.</text>
        <dbReference type="EC" id="2.3.2.27"/>
    </reaction>
</comment>
<dbReference type="SMART" id="SM00744">
    <property type="entry name" value="RINGv"/>
    <property type="match status" value="1"/>
</dbReference>
<evidence type="ECO:0000256" key="9">
    <source>
        <dbReference type="ARBA" id="ARBA00022786"/>
    </source>
</evidence>
<keyword evidence="10" id="KW-0862">Zinc</keyword>
<feature type="transmembrane region" description="Helical" evidence="14">
    <location>
        <begin position="1172"/>
        <end position="1193"/>
    </location>
</feature>
<name>A0A3A2ZS69_9EURO</name>
<protein>
    <recommendedName>
        <fullName evidence="4">RING-type E3 ubiquitin transferase</fullName>
        <ecNumber evidence="4">2.3.2.27</ecNumber>
    </recommendedName>
</protein>
<dbReference type="GO" id="GO:0005789">
    <property type="term" value="C:endoplasmic reticulum membrane"/>
    <property type="evidence" value="ECO:0007669"/>
    <property type="project" value="TreeGrafter"/>
</dbReference>
<feature type="transmembrane region" description="Helical" evidence="14">
    <location>
        <begin position="807"/>
        <end position="829"/>
    </location>
</feature>
<dbReference type="Pfam" id="PF12906">
    <property type="entry name" value="RINGv"/>
    <property type="match status" value="1"/>
</dbReference>
<keyword evidence="7" id="KW-0479">Metal-binding</keyword>
<keyword evidence="17" id="KW-1185">Reference proteome</keyword>
<accession>A0A3A2ZS69</accession>
<feature type="transmembrane region" description="Helical" evidence="14">
    <location>
        <begin position="1081"/>
        <end position="1099"/>
    </location>
</feature>
<dbReference type="Pfam" id="PF23113">
    <property type="entry name" value="MARCHF6_C"/>
    <property type="match status" value="1"/>
</dbReference>
<feature type="domain" description="RING-CH-type" evidence="15">
    <location>
        <begin position="35"/>
        <end position="96"/>
    </location>
</feature>
<dbReference type="Gene3D" id="3.30.40.10">
    <property type="entry name" value="Zinc/RING finger domain, C3HC4 (zinc finger)"/>
    <property type="match status" value="1"/>
</dbReference>
<dbReference type="STRING" id="2070753.A0A3A2ZS69"/>
<dbReference type="EC" id="2.3.2.27" evidence="4"/>
<dbReference type="InterPro" id="IPR013083">
    <property type="entry name" value="Znf_RING/FYVE/PHD"/>
</dbReference>
<evidence type="ECO:0000313" key="16">
    <source>
        <dbReference type="EMBL" id="RJE25163.1"/>
    </source>
</evidence>
<dbReference type="EMBL" id="MVGC01000056">
    <property type="protein sequence ID" value="RJE25163.1"/>
    <property type="molecule type" value="Genomic_DNA"/>
</dbReference>
<evidence type="ECO:0000256" key="4">
    <source>
        <dbReference type="ARBA" id="ARBA00012483"/>
    </source>
</evidence>
<feature type="transmembrane region" description="Helical" evidence="14">
    <location>
        <begin position="984"/>
        <end position="1004"/>
    </location>
</feature>
<proteinExistence type="predicted"/>
<feature type="transmembrane region" description="Helical" evidence="14">
    <location>
        <begin position="781"/>
        <end position="800"/>
    </location>
</feature>
<feature type="transmembrane region" description="Helical" evidence="14">
    <location>
        <begin position="1526"/>
        <end position="1551"/>
    </location>
</feature>
<comment type="pathway">
    <text evidence="3">Protein modification; protein ubiquitination.</text>
</comment>
<feature type="transmembrane region" description="Helical" evidence="14">
    <location>
        <begin position="1440"/>
        <end position="1465"/>
    </location>
</feature>
<evidence type="ECO:0000256" key="5">
    <source>
        <dbReference type="ARBA" id="ARBA00022679"/>
    </source>
</evidence>
<evidence type="ECO:0000256" key="7">
    <source>
        <dbReference type="ARBA" id="ARBA00022723"/>
    </source>
</evidence>
<evidence type="ECO:0000256" key="14">
    <source>
        <dbReference type="SAM" id="Phobius"/>
    </source>
</evidence>
<feature type="transmembrane region" description="Helical" evidence="14">
    <location>
        <begin position="124"/>
        <end position="143"/>
    </location>
</feature>
<feature type="transmembrane region" description="Helical" evidence="14">
    <location>
        <begin position="1485"/>
        <end position="1505"/>
    </location>
</feature>
<evidence type="ECO:0000256" key="11">
    <source>
        <dbReference type="ARBA" id="ARBA00022989"/>
    </source>
</evidence>
<comment type="caution">
    <text evidence="16">The sequence shown here is derived from an EMBL/GenBank/DDBJ whole genome shotgun (WGS) entry which is preliminary data.</text>
</comment>
<feature type="compositionally biased region" description="Polar residues" evidence="13">
    <location>
        <begin position="583"/>
        <end position="650"/>
    </location>
</feature>
<dbReference type="FunFam" id="3.30.40.10:FF:000287">
    <property type="entry name" value="RING finger membrane protein"/>
    <property type="match status" value="1"/>
</dbReference>
<evidence type="ECO:0000256" key="2">
    <source>
        <dbReference type="ARBA" id="ARBA00004141"/>
    </source>
</evidence>
<keyword evidence="5" id="KW-0808">Transferase</keyword>
<feature type="compositionally biased region" description="Polar residues" evidence="13">
    <location>
        <begin position="504"/>
        <end position="513"/>
    </location>
</feature>
<keyword evidence="6 14" id="KW-0812">Transmembrane</keyword>
<reference evidence="17" key="1">
    <citation type="submission" date="2017-02" db="EMBL/GenBank/DDBJ databases">
        <authorList>
            <person name="Tafer H."/>
            <person name="Lopandic K."/>
        </authorList>
    </citation>
    <scope>NUCLEOTIDE SEQUENCE [LARGE SCALE GENOMIC DNA]</scope>
    <source>
        <strain evidence="17">CBS 366.77</strain>
    </source>
</reference>
<dbReference type="GO" id="GO:0061630">
    <property type="term" value="F:ubiquitin protein ligase activity"/>
    <property type="evidence" value="ECO:0007669"/>
    <property type="project" value="UniProtKB-EC"/>
</dbReference>
<evidence type="ECO:0000256" key="13">
    <source>
        <dbReference type="SAM" id="MobiDB-lite"/>
    </source>
</evidence>
<evidence type="ECO:0000259" key="15">
    <source>
        <dbReference type="PROSITE" id="PS51292"/>
    </source>
</evidence>
<evidence type="ECO:0000256" key="8">
    <source>
        <dbReference type="ARBA" id="ARBA00022771"/>
    </source>
</evidence>
<comment type="subcellular location">
    <subcellularLocation>
        <location evidence="2">Membrane</location>
        <topology evidence="2">Multi-pass membrane protein</topology>
    </subcellularLocation>
</comment>
<dbReference type="PROSITE" id="PS51292">
    <property type="entry name" value="ZF_RING_CH"/>
    <property type="match status" value="1"/>
</dbReference>
<evidence type="ECO:0000313" key="17">
    <source>
        <dbReference type="Proteomes" id="UP000266188"/>
    </source>
</evidence>
<keyword evidence="11 14" id="KW-1133">Transmembrane helix</keyword>
<feature type="transmembrane region" description="Helical" evidence="14">
    <location>
        <begin position="1345"/>
        <end position="1365"/>
    </location>
</feature>